<evidence type="ECO:0000313" key="5">
    <source>
        <dbReference type="EMBL" id="KIK60811.1"/>
    </source>
</evidence>
<dbReference type="InterPro" id="IPR052210">
    <property type="entry name" value="LysM1-like"/>
</dbReference>
<proteinExistence type="predicted"/>
<name>A0A0D0BYE4_9AGAR</name>
<dbReference type="Gene3D" id="3.10.350.10">
    <property type="entry name" value="LysM domain"/>
    <property type="match status" value="2"/>
</dbReference>
<evidence type="ECO:0000259" key="4">
    <source>
        <dbReference type="PROSITE" id="PS51782"/>
    </source>
</evidence>
<keyword evidence="6" id="KW-1185">Reference proteome</keyword>
<sequence>MFPRLPLFALVATLGIGASALSCDNELYTVVSGDVCDSIASKLGIPTAALLECNPQIDAACDNLIPGEQLATPLTATSCGICGTFYVVKAGDVCDSIGAIFDVTFAGLQCANPQINDECTNLQIGEVLCII</sequence>
<protein>
    <recommendedName>
        <fullName evidence="4">LysM domain-containing protein</fullName>
    </recommendedName>
</protein>
<feature type="signal peptide" evidence="3">
    <location>
        <begin position="1"/>
        <end position="20"/>
    </location>
</feature>
<evidence type="ECO:0000313" key="6">
    <source>
        <dbReference type="Proteomes" id="UP000053593"/>
    </source>
</evidence>
<dbReference type="OrthoDB" id="5985073at2759"/>
<organism evidence="5 6">
    <name type="scientific">Collybiopsis luxurians FD-317 M1</name>
    <dbReference type="NCBI Taxonomy" id="944289"/>
    <lineage>
        <taxon>Eukaryota</taxon>
        <taxon>Fungi</taxon>
        <taxon>Dikarya</taxon>
        <taxon>Basidiomycota</taxon>
        <taxon>Agaricomycotina</taxon>
        <taxon>Agaricomycetes</taxon>
        <taxon>Agaricomycetidae</taxon>
        <taxon>Agaricales</taxon>
        <taxon>Marasmiineae</taxon>
        <taxon>Omphalotaceae</taxon>
        <taxon>Collybiopsis</taxon>
        <taxon>Collybiopsis luxurians</taxon>
    </lineage>
</organism>
<dbReference type="HOGENOM" id="CLU_010591_6_1_1"/>
<evidence type="ECO:0000256" key="3">
    <source>
        <dbReference type="SAM" id="SignalP"/>
    </source>
</evidence>
<feature type="chain" id="PRO_5002224907" description="LysM domain-containing protein" evidence="3">
    <location>
        <begin position="21"/>
        <end position="131"/>
    </location>
</feature>
<feature type="domain" description="LysM" evidence="4">
    <location>
        <begin position="84"/>
        <end position="130"/>
    </location>
</feature>
<dbReference type="Proteomes" id="UP000053593">
    <property type="component" value="Unassembled WGS sequence"/>
</dbReference>
<dbReference type="GO" id="GO:0008061">
    <property type="term" value="F:chitin binding"/>
    <property type="evidence" value="ECO:0007669"/>
    <property type="project" value="UniProtKB-KW"/>
</dbReference>
<dbReference type="InterPro" id="IPR036779">
    <property type="entry name" value="LysM_dom_sf"/>
</dbReference>
<keyword evidence="1" id="KW-0147">Chitin-binding</keyword>
<dbReference type="PROSITE" id="PS51782">
    <property type="entry name" value="LYSM"/>
    <property type="match status" value="2"/>
</dbReference>
<dbReference type="EMBL" id="KN834773">
    <property type="protein sequence ID" value="KIK60811.1"/>
    <property type="molecule type" value="Genomic_DNA"/>
</dbReference>
<dbReference type="SUPFAM" id="SSF54106">
    <property type="entry name" value="LysM domain"/>
    <property type="match status" value="2"/>
</dbReference>
<reference evidence="5 6" key="1">
    <citation type="submission" date="2014-04" db="EMBL/GenBank/DDBJ databases">
        <title>Evolutionary Origins and Diversification of the Mycorrhizal Mutualists.</title>
        <authorList>
            <consortium name="DOE Joint Genome Institute"/>
            <consortium name="Mycorrhizal Genomics Consortium"/>
            <person name="Kohler A."/>
            <person name="Kuo A."/>
            <person name="Nagy L.G."/>
            <person name="Floudas D."/>
            <person name="Copeland A."/>
            <person name="Barry K.W."/>
            <person name="Cichocki N."/>
            <person name="Veneault-Fourrey C."/>
            <person name="LaButti K."/>
            <person name="Lindquist E.A."/>
            <person name="Lipzen A."/>
            <person name="Lundell T."/>
            <person name="Morin E."/>
            <person name="Murat C."/>
            <person name="Riley R."/>
            <person name="Ohm R."/>
            <person name="Sun H."/>
            <person name="Tunlid A."/>
            <person name="Henrissat B."/>
            <person name="Grigoriev I.V."/>
            <person name="Hibbett D.S."/>
            <person name="Martin F."/>
        </authorList>
    </citation>
    <scope>NUCLEOTIDE SEQUENCE [LARGE SCALE GENOMIC DNA]</scope>
    <source>
        <strain evidence="5 6">FD-317 M1</strain>
    </source>
</reference>
<dbReference type="PANTHER" id="PTHR34997">
    <property type="entry name" value="AM15"/>
    <property type="match status" value="1"/>
</dbReference>
<evidence type="ECO:0000256" key="2">
    <source>
        <dbReference type="ARBA" id="ARBA00023026"/>
    </source>
</evidence>
<dbReference type="Pfam" id="PF01476">
    <property type="entry name" value="LysM"/>
    <property type="match status" value="2"/>
</dbReference>
<dbReference type="CDD" id="cd00118">
    <property type="entry name" value="LysM"/>
    <property type="match status" value="2"/>
</dbReference>
<dbReference type="PANTHER" id="PTHR34997:SF1">
    <property type="entry name" value="PEPTIDOGLYCAN-BINDING LYSIN DOMAIN"/>
    <property type="match status" value="1"/>
</dbReference>
<dbReference type="PROSITE" id="PS51257">
    <property type="entry name" value="PROKAR_LIPOPROTEIN"/>
    <property type="match status" value="1"/>
</dbReference>
<dbReference type="AlphaFoldDB" id="A0A0D0BYE4"/>
<dbReference type="SMART" id="SM00257">
    <property type="entry name" value="LysM"/>
    <property type="match status" value="2"/>
</dbReference>
<accession>A0A0D0BYE4</accession>
<dbReference type="InterPro" id="IPR018392">
    <property type="entry name" value="LysM"/>
</dbReference>
<keyword evidence="2" id="KW-0843">Virulence</keyword>
<keyword evidence="3" id="KW-0732">Signal</keyword>
<evidence type="ECO:0000256" key="1">
    <source>
        <dbReference type="ARBA" id="ARBA00022669"/>
    </source>
</evidence>
<feature type="domain" description="LysM" evidence="4">
    <location>
        <begin position="26"/>
        <end position="72"/>
    </location>
</feature>
<gene>
    <name evidence="5" type="ORF">GYMLUDRAFT_261197</name>
</gene>